<dbReference type="EC" id="3.5.2.6" evidence="5"/>
<dbReference type="PANTHER" id="PTHR13891:SF1">
    <property type="entry name" value="CYTOCHROME C OXIDASE ASSEMBLY FACTOR 7"/>
    <property type="match status" value="1"/>
</dbReference>
<accession>A0A2S9YTN4</accession>
<dbReference type="AlphaFoldDB" id="A0A2S9YTN4"/>
<protein>
    <submittedName>
        <fullName evidence="5">Putative beta-lactamase HcpD</fullName>
        <ecNumber evidence="5">3.5.2.6</ecNumber>
    </submittedName>
</protein>
<dbReference type="Pfam" id="PF08238">
    <property type="entry name" value="Sel1"/>
    <property type="match status" value="5"/>
</dbReference>
<keyword evidence="4" id="KW-0732">Signal</keyword>
<comment type="caution">
    <text evidence="5">The sequence shown here is derived from an EMBL/GenBank/DDBJ whole genome shotgun (WGS) entry which is preliminary data.</text>
</comment>
<feature type="chain" id="PRO_5039936261" evidence="4">
    <location>
        <begin position="35"/>
        <end position="669"/>
    </location>
</feature>
<evidence type="ECO:0000313" key="5">
    <source>
        <dbReference type="EMBL" id="PRQ08477.1"/>
    </source>
</evidence>
<feature type="signal peptide" evidence="4">
    <location>
        <begin position="1"/>
        <end position="34"/>
    </location>
</feature>
<keyword evidence="2" id="KW-0677">Repeat</keyword>
<evidence type="ECO:0000313" key="6">
    <source>
        <dbReference type="Proteomes" id="UP000238823"/>
    </source>
</evidence>
<dbReference type="GO" id="GO:0008800">
    <property type="term" value="F:beta-lactamase activity"/>
    <property type="evidence" value="ECO:0007669"/>
    <property type="project" value="UniProtKB-EC"/>
</dbReference>
<sequence>MLLRVVIAWFTEPMKLRLALALAPLCLLTCKAGAVGEIIEPDKPAAGEAMGELSCDLEQERAEPLSVDWPSADRTDLEVAMRDGLVVVAYDCERLRVLDSCRVHGGYSFAGVSRKEEMVQITGQGELHANLPVGKVKLSAVIDRGSTIDIALVTVGKHRTPAYQVTQAELEGDCAGATHFVKSALVGAFAMGTGTRGHVGTVAEVFKIGEIGGSSSSEHQSLDRDGDLQACAASNPSDPSPPAQCQSLLRVELVALREQAEQGGGGGQTAQATPLDQVCPNGFVREGAKCSAVASASGFRCDPKDQAQCEAQCGAGNFESCHNLAYQVRRDDRPRSEELFGRACDAGVTDSCAALAYMVDWKTQPERGATLLQRACDGGDGVACRALGRPLLDEQPFGHDPARAIQLLARAMELGDRYASGVLAWEYLANRRHDDARDVLDRDCGQGNGQACSLLGGLLSRCEDGRAPGMVPRDVATCEKFPKPDTVGATVAFERACRDGFVGACVNAGKRYADGRGVTQDVPRAVELLELGCPKGRGACEELGRRYEHGDGVPKDLERAYATYNAACQHNQKTECWHAARVAGVLGHDTDRRARLEQGCEKNSKQACDELTVALEKEGKTDAAKAIYQDVCERMRNEVYCKAYVRLGGELEPGFKPFSRRKDARPDDF</sequence>
<keyword evidence="5" id="KW-0378">Hydrolase</keyword>
<dbReference type="Proteomes" id="UP000238823">
    <property type="component" value="Unassembled WGS sequence"/>
</dbReference>
<reference evidence="5 6" key="1">
    <citation type="submission" date="2018-03" db="EMBL/GenBank/DDBJ databases">
        <title>Draft Genome Sequences of the Obligatory Marine Myxobacteria Enhygromyxa salina SWB007.</title>
        <authorList>
            <person name="Poehlein A."/>
            <person name="Moghaddam J.A."/>
            <person name="Harms H."/>
            <person name="Alanjari M."/>
            <person name="Koenig G.M."/>
            <person name="Daniel R."/>
            <person name="Schaeberle T.F."/>
        </authorList>
    </citation>
    <scope>NUCLEOTIDE SEQUENCE [LARGE SCALE GENOMIC DNA]</scope>
    <source>
        <strain evidence="5 6">SWB007</strain>
    </source>
</reference>
<dbReference type="PANTHER" id="PTHR13891">
    <property type="entry name" value="CYTOCHROME C OXIDASE ASSEMBLY FACTOR 7"/>
    <property type="match status" value="1"/>
</dbReference>
<dbReference type="InterPro" id="IPR040239">
    <property type="entry name" value="HcpB-like"/>
</dbReference>
<comment type="similarity">
    <text evidence="1">Belongs to the hcp beta-lactamase family.</text>
</comment>
<dbReference type="SMART" id="SM00671">
    <property type="entry name" value="SEL1"/>
    <property type="match status" value="4"/>
</dbReference>
<proteinExistence type="inferred from homology"/>
<dbReference type="InterPro" id="IPR006597">
    <property type="entry name" value="Sel1-like"/>
</dbReference>
<evidence type="ECO:0000256" key="3">
    <source>
        <dbReference type="SAM" id="MobiDB-lite"/>
    </source>
</evidence>
<evidence type="ECO:0000256" key="1">
    <source>
        <dbReference type="ARBA" id="ARBA00008486"/>
    </source>
</evidence>
<dbReference type="Gene3D" id="1.25.40.10">
    <property type="entry name" value="Tetratricopeptide repeat domain"/>
    <property type="match status" value="2"/>
</dbReference>
<feature type="region of interest" description="Disordered" evidence="3">
    <location>
        <begin position="214"/>
        <end position="244"/>
    </location>
</feature>
<organism evidence="5 6">
    <name type="scientific">Enhygromyxa salina</name>
    <dbReference type="NCBI Taxonomy" id="215803"/>
    <lineage>
        <taxon>Bacteria</taxon>
        <taxon>Pseudomonadati</taxon>
        <taxon>Myxococcota</taxon>
        <taxon>Polyangia</taxon>
        <taxon>Nannocystales</taxon>
        <taxon>Nannocystaceae</taxon>
        <taxon>Enhygromyxa</taxon>
    </lineage>
</organism>
<dbReference type="SUPFAM" id="SSF81901">
    <property type="entry name" value="HCP-like"/>
    <property type="match status" value="2"/>
</dbReference>
<name>A0A2S9YTN4_9BACT</name>
<dbReference type="InterPro" id="IPR011990">
    <property type="entry name" value="TPR-like_helical_dom_sf"/>
</dbReference>
<evidence type="ECO:0000256" key="4">
    <source>
        <dbReference type="SAM" id="SignalP"/>
    </source>
</evidence>
<evidence type="ECO:0000256" key="2">
    <source>
        <dbReference type="ARBA" id="ARBA00022737"/>
    </source>
</evidence>
<dbReference type="EMBL" id="PVNL01000041">
    <property type="protein sequence ID" value="PRQ08477.1"/>
    <property type="molecule type" value="Genomic_DNA"/>
</dbReference>
<gene>
    <name evidence="5" type="primary">hcpD</name>
    <name evidence="5" type="ORF">ENSA7_17630</name>
</gene>